<dbReference type="Proteomes" id="UP000799438">
    <property type="component" value="Unassembled WGS sequence"/>
</dbReference>
<dbReference type="RefSeq" id="XP_033399153.1">
    <property type="nucleotide sequence ID" value="XM_033535792.1"/>
</dbReference>
<evidence type="ECO:0000313" key="1">
    <source>
        <dbReference type="EMBL" id="KAF2143441.1"/>
    </source>
</evidence>
<evidence type="ECO:0000313" key="2">
    <source>
        <dbReference type="Proteomes" id="UP000799438"/>
    </source>
</evidence>
<keyword evidence="2" id="KW-1185">Reference proteome</keyword>
<dbReference type="EMBL" id="ML995482">
    <property type="protein sequence ID" value="KAF2143441.1"/>
    <property type="molecule type" value="Genomic_DNA"/>
</dbReference>
<protein>
    <submittedName>
        <fullName evidence="1">Uncharacterized protein</fullName>
    </submittedName>
</protein>
<accession>A0A6A6BLJ4</accession>
<name>A0A6A6BLJ4_9PEZI</name>
<reference evidence="1" key="1">
    <citation type="journal article" date="2020" name="Stud. Mycol.">
        <title>101 Dothideomycetes genomes: a test case for predicting lifestyles and emergence of pathogens.</title>
        <authorList>
            <person name="Haridas S."/>
            <person name="Albert R."/>
            <person name="Binder M."/>
            <person name="Bloem J."/>
            <person name="Labutti K."/>
            <person name="Salamov A."/>
            <person name="Andreopoulos B."/>
            <person name="Baker S."/>
            <person name="Barry K."/>
            <person name="Bills G."/>
            <person name="Bluhm B."/>
            <person name="Cannon C."/>
            <person name="Castanera R."/>
            <person name="Culley D."/>
            <person name="Daum C."/>
            <person name="Ezra D."/>
            <person name="Gonzalez J."/>
            <person name="Henrissat B."/>
            <person name="Kuo A."/>
            <person name="Liang C."/>
            <person name="Lipzen A."/>
            <person name="Lutzoni F."/>
            <person name="Magnuson J."/>
            <person name="Mondo S."/>
            <person name="Nolan M."/>
            <person name="Ohm R."/>
            <person name="Pangilinan J."/>
            <person name="Park H.-J."/>
            <person name="Ramirez L."/>
            <person name="Alfaro M."/>
            <person name="Sun H."/>
            <person name="Tritt A."/>
            <person name="Yoshinaga Y."/>
            <person name="Zwiers L.-H."/>
            <person name="Turgeon B."/>
            <person name="Goodwin S."/>
            <person name="Spatafora J."/>
            <person name="Crous P."/>
            <person name="Grigoriev I."/>
        </authorList>
    </citation>
    <scope>NUCLEOTIDE SEQUENCE</scope>
    <source>
        <strain evidence="1">CBS 121167</strain>
    </source>
</reference>
<sequence length="162" mass="17575">MLTVECASVSSEQANRKHGADLQTSYNQPCDVTLSDDFFSRVHDGQPCQRSLNRCSPSIGCLTRPAAGAGVSSLSLPSRLARHGGIFSGGVVCRAWVREFTSGFWSRKGRSLCRRHCGEGSRKGLAASSLKRSRSERVQCAAVAWSEKGIEAQLEWARDGMP</sequence>
<proteinExistence type="predicted"/>
<dbReference type="AlphaFoldDB" id="A0A6A6BLJ4"/>
<gene>
    <name evidence="1" type="ORF">K452DRAFT_171102</name>
</gene>
<dbReference type="GeneID" id="54293288"/>
<organism evidence="1 2">
    <name type="scientific">Aplosporella prunicola CBS 121167</name>
    <dbReference type="NCBI Taxonomy" id="1176127"/>
    <lineage>
        <taxon>Eukaryota</taxon>
        <taxon>Fungi</taxon>
        <taxon>Dikarya</taxon>
        <taxon>Ascomycota</taxon>
        <taxon>Pezizomycotina</taxon>
        <taxon>Dothideomycetes</taxon>
        <taxon>Dothideomycetes incertae sedis</taxon>
        <taxon>Botryosphaeriales</taxon>
        <taxon>Aplosporellaceae</taxon>
        <taxon>Aplosporella</taxon>
    </lineage>
</organism>